<sequence length="295" mass="33160">MANKEIIISGGTFNTPQILMLSGVGDQDHLKEFNISVVAHVPGVGRNMMDRYEIPIVLKFDRKFNLLKDCKFTPTSDDPCYMEYITKGAGPYTSNGVLSGQLRKSSPQLEEPDMFILNVLADFHGYFKGYSNNFDNRADSATRLILKAHTNSTNGRVKLLSPDPFDVPDIHFHSFSDGDSDLNILVDAIKRERGFLNQRMLVPYTELYPGPHIQTDDEIRKYIKDLAWGHHACCTAKMGTPDDPSAVVDAKFRVRGVKNLRVVDMSIFPKIPGYFPTLYIHMMAMKAADDIASTF</sequence>
<protein>
    <submittedName>
        <fullName evidence="1">Uncharacterized protein</fullName>
    </submittedName>
</protein>
<comment type="caution">
    <text evidence="1">The sequence shown here is derived from an EMBL/GenBank/DDBJ whole genome shotgun (WGS) entry which is preliminary data.</text>
</comment>
<evidence type="ECO:0000313" key="1">
    <source>
        <dbReference type="EMBL" id="KAJ9084835.1"/>
    </source>
</evidence>
<evidence type="ECO:0000313" key="2">
    <source>
        <dbReference type="Proteomes" id="UP001165960"/>
    </source>
</evidence>
<keyword evidence="2" id="KW-1185">Reference proteome</keyword>
<accession>A0ACC2UCP8</accession>
<gene>
    <name evidence="1" type="ORF">DSO57_1020014</name>
</gene>
<dbReference type="EMBL" id="QTSX02000802">
    <property type="protein sequence ID" value="KAJ9084835.1"/>
    <property type="molecule type" value="Genomic_DNA"/>
</dbReference>
<reference evidence="1" key="1">
    <citation type="submission" date="2022-04" db="EMBL/GenBank/DDBJ databases">
        <title>Genome of the entomopathogenic fungus Entomophthora muscae.</title>
        <authorList>
            <person name="Elya C."/>
            <person name="Lovett B.R."/>
            <person name="Lee E."/>
            <person name="Macias A.M."/>
            <person name="Hajek A.E."/>
            <person name="De Bivort B.L."/>
            <person name="Kasson M.T."/>
            <person name="De Fine Licht H.H."/>
            <person name="Stajich J.E."/>
        </authorList>
    </citation>
    <scope>NUCLEOTIDE SEQUENCE</scope>
    <source>
        <strain evidence="1">Berkeley</strain>
    </source>
</reference>
<organism evidence="1 2">
    <name type="scientific">Entomophthora muscae</name>
    <dbReference type="NCBI Taxonomy" id="34485"/>
    <lineage>
        <taxon>Eukaryota</taxon>
        <taxon>Fungi</taxon>
        <taxon>Fungi incertae sedis</taxon>
        <taxon>Zoopagomycota</taxon>
        <taxon>Entomophthoromycotina</taxon>
        <taxon>Entomophthoromycetes</taxon>
        <taxon>Entomophthorales</taxon>
        <taxon>Entomophthoraceae</taxon>
        <taxon>Entomophthora</taxon>
    </lineage>
</organism>
<dbReference type="Proteomes" id="UP001165960">
    <property type="component" value="Unassembled WGS sequence"/>
</dbReference>
<name>A0ACC2UCP8_9FUNG</name>
<proteinExistence type="predicted"/>